<dbReference type="Proteomes" id="UP000054270">
    <property type="component" value="Unassembled WGS sequence"/>
</dbReference>
<dbReference type="AlphaFoldDB" id="A0A0D2NQ26"/>
<keyword evidence="3" id="KW-1185">Reference proteome</keyword>
<dbReference type="EMBL" id="KN817583">
    <property type="protein sequence ID" value="KJA18876.1"/>
    <property type="molecule type" value="Genomic_DNA"/>
</dbReference>
<sequence length="242" mass="24715">MTQDRRRSACTSIVACAGAIIRCRAASTLNNAATVLARALQASFAAGSLSNHPPPSQVAAVSFGARAGASPPISTPPPSKNAARRHCCLRGRRLSPPPPLPHSKQAIAAPVGASTLAWVPFSATPPFRNQIQSPPLDAHTAASLPNNAAMAGSLSERPPPNQGTFASFDARAGTVPFSATPPTPKNDGTARVQPPRVPSLASPLSGIPKRCHGACGSFDALVGVHLCHPGHPQPETTAVTPA</sequence>
<accession>A0A0D2NQ26</accession>
<reference evidence="3" key="1">
    <citation type="submission" date="2014-04" db="EMBL/GenBank/DDBJ databases">
        <title>Evolutionary Origins and Diversification of the Mycorrhizal Mutualists.</title>
        <authorList>
            <consortium name="DOE Joint Genome Institute"/>
            <consortium name="Mycorrhizal Genomics Consortium"/>
            <person name="Kohler A."/>
            <person name="Kuo A."/>
            <person name="Nagy L.G."/>
            <person name="Floudas D."/>
            <person name="Copeland A."/>
            <person name="Barry K.W."/>
            <person name="Cichocki N."/>
            <person name="Veneault-Fourrey C."/>
            <person name="LaButti K."/>
            <person name="Lindquist E.A."/>
            <person name="Lipzen A."/>
            <person name="Lundell T."/>
            <person name="Morin E."/>
            <person name="Murat C."/>
            <person name="Riley R."/>
            <person name="Ohm R."/>
            <person name="Sun H."/>
            <person name="Tunlid A."/>
            <person name="Henrissat B."/>
            <person name="Grigoriev I.V."/>
            <person name="Hibbett D.S."/>
            <person name="Martin F."/>
        </authorList>
    </citation>
    <scope>NUCLEOTIDE SEQUENCE [LARGE SCALE GENOMIC DNA]</scope>
    <source>
        <strain evidence="3">FD-334 SS-4</strain>
    </source>
</reference>
<organism evidence="2 3">
    <name type="scientific">Hypholoma sublateritium (strain FD-334 SS-4)</name>
    <dbReference type="NCBI Taxonomy" id="945553"/>
    <lineage>
        <taxon>Eukaryota</taxon>
        <taxon>Fungi</taxon>
        <taxon>Dikarya</taxon>
        <taxon>Basidiomycota</taxon>
        <taxon>Agaricomycotina</taxon>
        <taxon>Agaricomycetes</taxon>
        <taxon>Agaricomycetidae</taxon>
        <taxon>Agaricales</taxon>
        <taxon>Agaricineae</taxon>
        <taxon>Strophariaceae</taxon>
        <taxon>Hypholoma</taxon>
    </lineage>
</organism>
<name>A0A0D2NQ26_HYPSF</name>
<evidence type="ECO:0000313" key="2">
    <source>
        <dbReference type="EMBL" id="KJA18876.1"/>
    </source>
</evidence>
<evidence type="ECO:0000256" key="1">
    <source>
        <dbReference type="SAM" id="MobiDB-lite"/>
    </source>
</evidence>
<evidence type="ECO:0000313" key="3">
    <source>
        <dbReference type="Proteomes" id="UP000054270"/>
    </source>
</evidence>
<feature type="region of interest" description="Disordered" evidence="1">
    <location>
        <begin position="173"/>
        <end position="203"/>
    </location>
</feature>
<gene>
    <name evidence="2" type="ORF">HYPSUDRAFT_204972</name>
</gene>
<proteinExistence type="predicted"/>
<protein>
    <submittedName>
        <fullName evidence="2">Uncharacterized protein</fullName>
    </submittedName>
</protein>